<name>A0A160NZM6_STRLU</name>
<keyword evidence="4" id="KW-1185">Reference proteome</keyword>
<keyword evidence="1" id="KW-0418">Kinase</keyword>
<feature type="domain" description="Histidine kinase/HSP90-like ATPase" evidence="2">
    <location>
        <begin position="24"/>
        <end position="131"/>
    </location>
</feature>
<sequence>MTPSSAASCGSDPIVLRWTQGSKSVPMARRELRKTLADWGLVDIEDAASLVLSELLTNAVRHARVPGREIETRFFPLLNGLRIEVHDSSEQRPLMAMPETGTVGGWGLPLVDTLSENWGVSDRQGPGKLVWAHLISDPVDGIPRHL</sequence>
<evidence type="ECO:0000313" key="4">
    <source>
        <dbReference type="Proteomes" id="UP000217676"/>
    </source>
</evidence>
<gene>
    <name evidence="3" type="ORF">SLA_2473</name>
</gene>
<keyword evidence="1" id="KW-0723">Serine/threonine-protein kinase</keyword>
<evidence type="ECO:0000313" key="3">
    <source>
        <dbReference type="EMBL" id="BAU83400.1"/>
    </source>
</evidence>
<dbReference type="KEGG" id="slau:SLA_2473"/>
<dbReference type="CDD" id="cd16936">
    <property type="entry name" value="HATPase_RsbW-like"/>
    <property type="match status" value="1"/>
</dbReference>
<dbReference type="Pfam" id="PF13581">
    <property type="entry name" value="HATPase_c_2"/>
    <property type="match status" value="1"/>
</dbReference>
<dbReference type="InterPro" id="IPR003594">
    <property type="entry name" value="HATPase_dom"/>
</dbReference>
<dbReference type="Gene3D" id="3.30.565.10">
    <property type="entry name" value="Histidine kinase-like ATPase, C-terminal domain"/>
    <property type="match status" value="1"/>
</dbReference>
<protein>
    <recommendedName>
        <fullName evidence="2">Histidine kinase/HSP90-like ATPase domain-containing protein</fullName>
    </recommendedName>
</protein>
<dbReference type="EMBL" id="AP017424">
    <property type="protein sequence ID" value="BAU83400.1"/>
    <property type="molecule type" value="Genomic_DNA"/>
</dbReference>
<organism evidence="3 4">
    <name type="scientific">Streptomyces laurentii</name>
    <dbReference type="NCBI Taxonomy" id="39478"/>
    <lineage>
        <taxon>Bacteria</taxon>
        <taxon>Bacillati</taxon>
        <taxon>Actinomycetota</taxon>
        <taxon>Actinomycetes</taxon>
        <taxon>Kitasatosporales</taxon>
        <taxon>Streptomycetaceae</taxon>
        <taxon>Streptomyces</taxon>
    </lineage>
</organism>
<keyword evidence="1" id="KW-0808">Transferase</keyword>
<dbReference type="PANTHER" id="PTHR35526:SF3">
    <property type="entry name" value="ANTI-SIGMA-F FACTOR RSBW"/>
    <property type="match status" value="1"/>
</dbReference>
<dbReference type="InterPro" id="IPR050267">
    <property type="entry name" value="Anti-sigma-factor_SerPK"/>
</dbReference>
<dbReference type="InterPro" id="IPR036890">
    <property type="entry name" value="HATPase_C_sf"/>
</dbReference>
<reference evidence="3 4" key="1">
    <citation type="journal article" date="2016" name="Genome Announc.">
        <title>Complete Genome Sequence of Thiostrepton-Producing Streptomyces laurentii ATCC 31255.</title>
        <authorList>
            <person name="Doi K."/>
            <person name="Fujino Y."/>
            <person name="Nagayoshi Y."/>
            <person name="Ohshima T."/>
            <person name="Ogata S."/>
        </authorList>
    </citation>
    <scope>NUCLEOTIDE SEQUENCE [LARGE SCALE GENOMIC DNA]</scope>
    <source>
        <strain evidence="3 4">ATCC 31255</strain>
    </source>
</reference>
<dbReference type="SUPFAM" id="SSF55874">
    <property type="entry name" value="ATPase domain of HSP90 chaperone/DNA topoisomerase II/histidine kinase"/>
    <property type="match status" value="1"/>
</dbReference>
<dbReference type="Proteomes" id="UP000217676">
    <property type="component" value="Chromosome"/>
</dbReference>
<dbReference type="AlphaFoldDB" id="A0A160NZM6"/>
<accession>A0A160NZM6</accession>
<dbReference type="GO" id="GO:0004674">
    <property type="term" value="F:protein serine/threonine kinase activity"/>
    <property type="evidence" value="ECO:0007669"/>
    <property type="project" value="UniProtKB-KW"/>
</dbReference>
<dbReference type="PANTHER" id="PTHR35526">
    <property type="entry name" value="ANTI-SIGMA-F FACTOR RSBW-RELATED"/>
    <property type="match status" value="1"/>
</dbReference>
<evidence type="ECO:0000259" key="2">
    <source>
        <dbReference type="Pfam" id="PF13581"/>
    </source>
</evidence>
<proteinExistence type="predicted"/>
<evidence type="ECO:0000256" key="1">
    <source>
        <dbReference type="ARBA" id="ARBA00022527"/>
    </source>
</evidence>